<evidence type="ECO:0000256" key="6">
    <source>
        <dbReference type="ARBA" id="ARBA00023163"/>
    </source>
</evidence>
<keyword evidence="3" id="KW-0240">DNA-directed RNA polymerase</keyword>
<dbReference type="PANTHER" id="PTHR10102:SF0">
    <property type="entry name" value="DNA-DIRECTED RNA POLYMERASE, MITOCHONDRIAL"/>
    <property type="match status" value="1"/>
</dbReference>
<comment type="catalytic activity">
    <reaction evidence="7">
        <text>RNA(n) + a ribonucleoside 5'-triphosphate = RNA(n+1) + diphosphate</text>
        <dbReference type="Rhea" id="RHEA:21248"/>
        <dbReference type="Rhea" id="RHEA-COMP:14527"/>
        <dbReference type="Rhea" id="RHEA-COMP:17342"/>
        <dbReference type="ChEBI" id="CHEBI:33019"/>
        <dbReference type="ChEBI" id="CHEBI:61557"/>
        <dbReference type="ChEBI" id="CHEBI:140395"/>
        <dbReference type="EC" id="2.7.7.6"/>
    </reaction>
</comment>
<feature type="domain" description="DNA-directed RNA polymerase C-terminal" evidence="8">
    <location>
        <begin position="72"/>
        <end position="146"/>
    </location>
</feature>
<organism evidence="9 10">
    <name type="scientific">Larsenimonas suaedae</name>
    <dbReference type="NCBI Taxonomy" id="1851019"/>
    <lineage>
        <taxon>Bacteria</taxon>
        <taxon>Pseudomonadati</taxon>
        <taxon>Pseudomonadota</taxon>
        <taxon>Gammaproteobacteria</taxon>
        <taxon>Oceanospirillales</taxon>
        <taxon>Halomonadaceae</taxon>
        <taxon>Larsenimonas</taxon>
    </lineage>
</organism>
<evidence type="ECO:0000256" key="7">
    <source>
        <dbReference type="ARBA" id="ARBA00048552"/>
    </source>
</evidence>
<dbReference type="PROSITE" id="PS00489">
    <property type="entry name" value="RNA_POL_PHAGE_2"/>
    <property type="match status" value="1"/>
</dbReference>
<accession>A0ABU1GZ05</accession>
<evidence type="ECO:0000256" key="4">
    <source>
        <dbReference type="ARBA" id="ARBA00022679"/>
    </source>
</evidence>
<name>A0ABU1GZ05_9GAMM</name>
<dbReference type="InterPro" id="IPR002092">
    <property type="entry name" value="DNA-dir_Rpol_phage-type"/>
</dbReference>
<keyword evidence="10" id="KW-1185">Reference proteome</keyword>
<keyword evidence="6" id="KW-0804">Transcription</keyword>
<dbReference type="SUPFAM" id="SSF56672">
    <property type="entry name" value="DNA/RNA polymerases"/>
    <property type="match status" value="1"/>
</dbReference>
<sequence>MEQFTGWQYLLIDAANNFGLDKEVFETRIQWATDNLDRLEALAEEADNVPRYTKSVLAIRRALRGEAIGHLVGFDACCSGLQIMSTLTGCEKGAAATGLINPTVRADAYTIVTDVMNSKLANQGLSVQVSRKSAKSAVMTVFYGSKAQPKAIFGEETEELKSFYLSVQEVAPGAYELLHELLDSWQPFALSHDWVLPDNYHAHVKVMEKVEKRLEVDELNHATFTYEYFENEGSESGLSNVANVVHSIDAYVLRSLIRRCNYDRAVVESVQDMILEEALVRDLGLARTSHEPDATFARYLERMNATNMVDPVILSHLTPTNLQYLSDSQFKRLTQLVSGMLAYQPFEIVSVHDEFQCHPNNMNHLRQQYINIFAELADSEILSDILSQIHGVQGGSYTKISSGLSQSIRQSNYAIC</sequence>
<evidence type="ECO:0000256" key="3">
    <source>
        <dbReference type="ARBA" id="ARBA00022478"/>
    </source>
</evidence>
<comment type="caution">
    <text evidence="9">The sequence shown here is derived from an EMBL/GenBank/DDBJ whole genome shotgun (WGS) entry which is preliminary data.</text>
</comment>
<gene>
    <name evidence="9" type="ORF">QC825_14465</name>
</gene>
<dbReference type="RefSeq" id="WP_251595533.1">
    <property type="nucleotide sequence ID" value="NZ_JAMLJI010000006.1"/>
</dbReference>
<comment type="similarity">
    <text evidence="1">Belongs to the phage and mitochondrial RNA polymerase family.</text>
</comment>
<keyword evidence="5" id="KW-0548">Nucleotidyltransferase</keyword>
<dbReference type="InterPro" id="IPR043502">
    <property type="entry name" value="DNA/RNA_pol_sf"/>
</dbReference>
<dbReference type="EMBL" id="JARWAO010000010">
    <property type="protein sequence ID" value="MDR5897271.1"/>
    <property type="molecule type" value="Genomic_DNA"/>
</dbReference>
<evidence type="ECO:0000256" key="2">
    <source>
        <dbReference type="ARBA" id="ARBA00012418"/>
    </source>
</evidence>
<dbReference type="EC" id="2.7.7.6" evidence="2"/>
<dbReference type="InterPro" id="IPR046950">
    <property type="entry name" value="DNA-dir_Rpol_C_phage-type"/>
</dbReference>
<proteinExistence type="inferred from homology"/>
<evidence type="ECO:0000259" key="8">
    <source>
        <dbReference type="Pfam" id="PF00940"/>
    </source>
</evidence>
<evidence type="ECO:0000256" key="5">
    <source>
        <dbReference type="ARBA" id="ARBA00022695"/>
    </source>
</evidence>
<dbReference type="Gene3D" id="1.10.287.280">
    <property type="match status" value="1"/>
</dbReference>
<reference evidence="9 10" key="1">
    <citation type="submission" date="2023-04" db="EMBL/GenBank/DDBJ databases">
        <title>A long-awaited taxogenomic arrangement of the family Halomonadaceae.</title>
        <authorList>
            <person name="De La Haba R."/>
            <person name="Chuvochina M."/>
            <person name="Wittouck S."/>
            <person name="Arahal D.R."/>
            <person name="Sanchez-Porro C."/>
            <person name="Hugenholtz P."/>
            <person name="Ventosa A."/>
        </authorList>
    </citation>
    <scope>NUCLEOTIDE SEQUENCE [LARGE SCALE GENOMIC DNA]</scope>
    <source>
        <strain evidence="9 10">DSM 22428</strain>
    </source>
</reference>
<dbReference type="Proteomes" id="UP001269375">
    <property type="component" value="Unassembled WGS sequence"/>
</dbReference>
<evidence type="ECO:0000313" key="9">
    <source>
        <dbReference type="EMBL" id="MDR5897271.1"/>
    </source>
</evidence>
<evidence type="ECO:0000313" key="10">
    <source>
        <dbReference type="Proteomes" id="UP001269375"/>
    </source>
</evidence>
<dbReference type="Pfam" id="PF00940">
    <property type="entry name" value="RNA_pol"/>
    <property type="match status" value="1"/>
</dbReference>
<dbReference type="PANTHER" id="PTHR10102">
    <property type="entry name" value="DNA-DIRECTED RNA POLYMERASE, MITOCHONDRIAL"/>
    <property type="match status" value="1"/>
</dbReference>
<evidence type="ECO:0000256" key="1">
    <source>
        <dbReference type="ARBA" id="ARBA00009493"/>
    </source>
</evidence>
<protein>
    <recommendedName>
        <fullName evidence="2">DNA-directed RNA polymerase</fullName>
        <ecNumber evidence="2">2.7.7.6</ecNumber>
    </recommendedName>
</protein>
<keyword evidence="4" id="KW-0808">Transferase</keyword>